<dbReference type="Proteomes" id="UP000005380">
    <property type="component" value="Chromosome"/>
</dbReference>
<dbReference type="SUPFAM" id="SSF50621">
    <property type="entry name" value="Alanine racemase C-terminal domain-like"/>
    <property type="match status" value="1"/>
</dbReference>
<dbReference type="GO" id="GO:0008784">
    <property type="term" value="F:alanine racemase activity"/>
    <property type="evidence" value="ECO:0007669"/>
    <property type="project" value="UniProtKB-UniRule"/>
</dbReference>
<dbReference type="InterPro" id="IPR000821">
    <property type="entry name" value="Ala_racemase"/>
</dbReference>
<feature type="binding site" evidence="5 7">
    <location>
        <position position="298"/>
    </location>
    <ligand>
        <name>substrate</name>
    </ligand>
</feature>
<keyword evidence="4 5" id="KW-0413">Isomerase</keyword>
<dbReference type="FunCoup" id="W0DRJ4">
    <property type="interactions" value="262"/>
</dbReference>
<evidence type="ECO:0000313" key="10">
    <source>
        <dbReference type="Proteomes" id="UP000005380"/>
    </source>
</evidence>
<dbReference type="KEGG" id="tao:THIAE_04945"/>
<evidence type="ECO:0000256" key="2">
    <source>
        <dbReference type="ARBA" id="ARBA00001933"/>
    </source>
</evidence>
<dbReference type="RefSeq" id="WP_006460287.1">
    <property type="nucleotide sequence ID" value="NZ_CP007030.1"/>
</dbReference>
<feature type="binding site" evidence="5 7">
    <location>
        <position position="130"/>
    </location>
    <ligand>
        <name>substrate</name>
    </ligand>
</feature>
<protein>
    <recommendedName>
        <fullName evidence="5">Alanine racemase</fullName>
        <ecNumber evidence="5">5.1.1.1</ecNumber>
    </recommendedName>
</protein>
<accession>W0DRJ4</accession>
<dbReference type="Pfam" id="PF01168">
    <property type="entry name" value="Ala_racemase_N"/>
    <property type="match status" value="1"/>
</dbReference>
<dbReference type="EC" id="5.1.1.1" evidence="5"/>
<dbReference type="InParanoid" id="W0DRJ4"/>
<sequence length="359" mass="39901">MSRPIQALINLSALQHNLIQTKAMVGAARVWAVIKANGYGHGLLRVAKALNQADGFAVASVEEAILLRQAGFLHPILLLEGLFDEAELQVVLQHRLDLVVHSHHQVDWLLAHSVKEPLHLWLKLDTGMHRLGFNEEGLHQALFRLKHHAPHFKCHLMSHLACAEDDHPLNQQQYQRLLAANQTYQFKLSLANSAAIQLAPTMHLNWVRPGIMLYGAGIAPQHITHFKPVMSLVSRVIAIKWLAAGEGVGYGQTWFATRPTCLAVVAVGYGDGYPRHAENGTPVIINNLRVPLVGRVSMDMITVDITDHANQIKLNDPVELWGEQLSVDEVAQHANTIGYELLCGITQRVKIKELTQNEV</sequence>
<dbReference type="PANTHER" id="PTHR30511">
    <property type="entry name" value="ALANINE RACEMASE"/>
    <property type="match status" value="1"/>
</dbReference>
<dbReference type="EMBL" id="CP007030">
    <property type="protein sequence ID" value="AHF01225.1"/>
    <property type="molecule type" value="Genomic_DNA"/>
</dbReference>
<proteinExistence type="inferred from homology"/>
<comment type="function">
    <text evidence="5">Catalyzes the interconversion of L-alanine and D-alanine. May also act on other amino acids.</text>
</comment>
<dbReference type="HOGENOM" id="CLU_028393_1_0_6"/>
<dbReference type="FunFam" id="3.20.20.10:FF:000002">
    <property type="entry name" value="Alanine racemase"/>
    <property type="match status" value="1"/>
</dbReference>
<evidence type="ECO:0000256" key="6">
    <source>
        <dbReference type="PIRSR" id="PIRSR600821-50"/>
    </source>
</evidence>
<dbReference type="OrthoDB" id="9813814at2"/>
<dbReference type="InterPro" id="IPR011079">
    <property type="entry name" value="Ala_racemase_C"/>
</dbReference>
<dbReference type="PRINTS" id="PR00992">
    <property type="entry name" value="ALARACEMASE"/>
</dbReference>
<dbReference type="STRING" id="717772.THIAE_04945"/>
<feature type="modified residue" description="N6-(pyridoxal phosphate)lysine" evidence="5 6">
    <location>
        <position position="35"/>
    </location>
</feature>
<dbReference type="GO" id="GO:0030170">
    <property type="term" value="F:pyridoxal phosphate binding"/>
    <property type="evidence" value="ECO:0007669"/>
    <property type="project" value="UniProtKB-UniRule"/>
</dbReference>
<dbReference type="Pfam" id="PF00842">
    <property type="entry name" value="Ala_racemase_C"/>
    <property type="match status" value="1"/>
</dbReference>
<dbReference type="HAMAP" id="MF_01201">
    <property type="entry name" value="Ala_racemase"/>
    <property type="match status" value="1"/>
</dbReference>
<dbReference type="CDD" id="cd06827">
    <property type="entry name" value="PLPDE_III_AR_proteobact"/>
    <property type="match status" value="1"/>
</dbReference>
<comment type="similarity">
    <text evidence="5">Belongs to the alanine racemase family.</text>
</comment>
<dbReference type="Gene3D" id="2.40.37.10">
    <property type="entry name" value="Lyase, Ornithine Decarboxylase, Chain A, domain 1"/>
    <property type="match status" value="1"/>
</dbReference>
<feature type="domain" description="Alanine racemase C-terminal" evidence="8">
    <location>
        <begin position="229"/>
        <end position="354"/>
    </location>
</feature>
<dbReference type="GO" id="GO:0005829">
    <property type="term" value="C:cytosol"/>
    <property type="evidence" value="ECO:0007669"/>
    <property type="project" value="TreeGrafter"/>
</dbReference>
<dbReference type="SMART" id="SM01005">
    <property type="entry name" value="Ala_racemase_C"/>
    <property type="match status" value="1"/>
</dbReference>
<evidence type="ECO:0000256" key="1">
    <source>
        <dbReference type="ARBA" id="ARBA00000316"/>
    </source>
</evidence>
<dbReference type="GO" id="GO:0030632">
    <property type="term" value="P:D-alanine biosynthetic process"/>
    <property type="evidence" value="ECO:0007669"/>
    <property type="project" value="UniProtKB-UniRule"/>
</dbReference>
<comment type="pathway">
    <text evidence="5">Amino-acid biosynthesis; D-alanine biosynthesis; D-alanine from L-alanine: step 1/1.</text>
</comment>
<evidence type="ECO:0000256" key="4">
    <source>
        <dbReference type="ARBA" id="ARBA00023235"/>
    </source>
</evidence>
<evidence type="ECO:0000256" key="5">
    <source>
        <dbReference type="HAMAP-Rule" id="MF_01201"/>
    </source>
</evidence>
<dbReference type="SUPFAM" id="SSF51419">
    <property type="entry name" value="PLP-binding barrel"/>
    <property type="match status" value="1"/>
</dbReference>
<dbReference type="InterPro" id="IPR009006">
    <property type="entry name" value="Ala_racemase/Decarboxylase_C"/>
</dbReference>
<feature type="active site" description="Proton acceptor; specific for L-alanine" evidence="5">
    <location>
        <position position="250"/>
    </location>
</feature>
<dbReference type="InterPro" id="IPR001608">
    <property type="entry name" value="Ala_racemase_N"/>
</dbReference>
<dbReference type="UniPathway" id="UPA00042">
    <property type="reaction ID" value="UER00497"/>
</dbReference>
<evidence type="ECO:0000259" key="8">
    <source>
        <dbReference type="SMART" id="SM01005"/>
    </source>
</evidence>
<dbReference type="InterPro" id="IPR020622">
    <property type="entry name" value="Ala_racemase_pyridoxalP-BS"/>
</dbReference>
<dbReference type="PANTHER" id="PTHR30511:SF0">
    <property type="entry name" value="ALANINE RACEMASE, CATABOLIC-RELATED"/>
    <property type="match status" value="1"/>
</dbReference>
<keyword evidence="10" id="KW-1185">Reference proteome</keyword>
<evidence type="ECO:0000256" key="3">
    <source>
        <dbReference type="ARBA" id="ARBA00022898"/>
    </source>
</evidence>
<feature type="active site" description="Proton acceptor; specific for D-alanine" evidence="5">
    <location>
        <position position="35"/>
    </location>
</feature>
<dbReference type="NCBIfam" id="TIGR00492">
    <property type="entry name" value="alr"/>
    <property type="match status" value="1"/>
</dbReference>
<dbReference type="PROSITE" id="PS00395">
    <property type="entry name" value="ALANINE_RACEMASE"/>
    <property type="match status" value="1"/>
</dbReference>
<name>W0DRJ4_9GAMM</name>
<dbReference type="InterPro" id="IPR029066">
    <property type="entry name" value="PLP-binding_barrel"/>
</dbReference>
<evidence type="ECO:0000313" key="9">
    <source>
        <dbReference type="EMBL" id="AHF01225.1"/>
    </source>
</evidence>
<comment type="catalytic activity">
    <reaction evidence="1 5">
        <text>L-alanine = D-alanine</text>
        <dbReference type="Rhea" id="RHEA:20249"/>
        <dbReference type="ChEBI" id="CHEBI:57416"/>
        <dbReference type="ChEBI" id="CHEBI:57972"/>
        <dbReference type="EC" id="5.1.1.1"/>
    </reaction>
</comment>
<dbReference type="AlphaFoldDB" id="W0DRJ4"/>
<comment type="cofactor">
    <cofactor evidence="2 5 6">
        <name>pyridoxal 5'-phosphate</name>
        <dbReference type="ChEBI" id="CHEBI:597326"/>
    </cofactor>
</comment>
<dbReference type="Gene3D" id="3.20.20.10">
    <property type="entry name" value="Alanine racemase"/>
    <property type="match status" value="1"/>
</dbReference>
<dbReference type="eggNOG" id="COG0787">
    <property type="taxonomic scope" value="Bacteria"/>
</dbReference>
<reference evidence="9 10" key="1">
    <citation type="submission" date="2013-12" db="EMBL/GenBank/DDBJ databases">
        <authorList>
            <consortium name="DOE Joint Genome Institute"/>
            <person name="Kappler U."/>
            <person name="Huntemann M."/>
            <person name="Han J."/>
            <person name="Chen A."/>
            <person name="Kyrpides N."/>
            <person name="Mavromatis K."/>
            <person name="Markowitz V."/>
            <person name="Palaniappan K."/>
            <person name="Ivanova N."/>
            <person name="Schaumberg A."/>
            <person name="Pati A."/>
            <person name="Liolios K."/>
            <person name="Nordberg H.P."/>
            <person name="Cantor M.N."/>
            <person name="Hua S.X."/>
            <person name="Woyke T."/>
        </authorList>
    </citation>
    <scope>NUCLEOTIDE SEQUENCE [LARGE SCALE GENOMIC DNA]</scope>
    <source>
        <strain evidence="10">AL2</strain>
    </source>
</reference>
<gene>
    <name evidence="9" type="ORF">THIAE_04945</name>
</gene>
<evidence type="ECO:0000256" key="7">
    <source>
        <dbReference type="PIRSR" id="PIRSR600821-52"/>
    </source>
</evidence>
<organism evidence="9 10">
    <name type="scientific">Thiomicrospira aerophila AL3</name>
    <dbReference type="NCBI Taxonomy" id="717772"/>
    <lineage>
        <taxon>Bacteria</taxon>
        <taxon>Pseudomonadati</taxon>
        <taxon>Pseudomonadota</taxon>
        <taxon>Gammaproteobacteria</taxon>
        <taxon>Thiotrichales</taxon>
        <taxon>Piscirickettsiaceae</taxon>
        <taxon>Thiomicrospira</taxon>
    </lineage>
</organism>
<keyword evidence="3 5" id="KW-0663">Pyridoxal phosphate</keyword>